<dbReference type="Proteomes" id="UP000780801">
    <property type="component" value="Unassembled WGS sequence"/>
</dbReference>
<feature type="region of interest" description="Disordered" evidence="1">
    <location>
        <begin position="259"/>
        <end position="296"/>
    </location>
</feature>
<evidence type="ECO:0000313" key="2">
    <source>
        <dbReference type="EMBL" id="KAF9581996.1"/>
    </source>
</evidence>
<dbReference type="OrthoDB" id="2402445at2759"/>
<evidence type="ECO:0000313" key="3">
    <source>
        <dbReference type="Proteomes" id="UP000780801"/>
    </source>
</evidence>
<dbReference type="EMBL" id="JAABOA010001232">
    <property type="protein sequence ID" value="KAF9581996.1"/>
    <property type="molecule type" value="Genomic_DNA"/>
</dbReference>
<evidence type="ECO:0000256" key="1">
    <source>
        <dbReference type="SAM" id="MobiDB-lite"/>
    </source>
</evidence>
<proteinExistence type="predicted"/>
<feature type="region of interest" description="Disordered" evidence="1">
    <location>
        <begin position="16"/>
        <end position="39"/>
    </location>
</feature>
<dbReference type="AlphaFoldDB" id="A0A9P6KEJ9"/>
<feature type="compositionally biased region" description="Basic and acidic residues" evidence="1">
    <location>
        <begin position="63"/>
        <end position="77"/>
    </location>
</feature>
<comment type="caution">
    <text evidence="2">The sequence shown here is derived from an EMBL/GenBank/DDBJ whole genome shotgun (WGS) entry which is preliminary data.</text>
</comment>
<accession>A0A9P6KEJ9</accession>
<name>A0A9P6KEJ9_9FUNG</name>
<feature type="compositionally biased region" description="Acidic residues" evidence="1">
    <location>
        <begin position="259"/>
        <end position="268"/>
    </location>
</feature>
<organism evidence="2 3">
    <name type="scientific">Lunasporangiospora selenospora</name>
    <dbReference type="NCBI Taxonomy" id="979761"/>
    <lineage>
        <taxon>Eukaryota</taxon>
        <taxon>Fungi</taxon>
        <taxon>Fungi incertae sedis</taxon>
        <taxon>Mucoromycota</taxon>
        <taxon>Mortierellomycotina</taxon>
        <taxon>Mortierellomycetes</taxon>
        <taxon>Mortierellales</taxon>
        <taxon>Mortierellaceae</taxon>
        <taxon>Lunasporangiospora</taxon>
    </lineage>
</organism>
<protein>
    <submittedName>
        <fullName evidence="2">Uncharacterized protein</fullName>
    </submittedName>
</protein>
<gene>
    <name evidence="2" type="ORF">BGW38_000799</name>
</gene>
<feature type="region of interest" description="Disordered" evidence="1">
    <location>
        <begin position="63"/>
        <end position="121"/>
    </location>
</feature>
<reference evidence="2" key="1">
    <citation type="journal article" date="2020" name="Fungal Divers.">
        <title>Resolving the Mortierellaceae phylogeny through synthesis of multi-gene phylogenetics and phylogenomics.</title>
        <authorList>
            <person name="Vandepol N."/>
            <person name="Liber J."/>
            <person name="Desiro A."/>
            <person name="Na H."/>
            <person name="Kennedy M."/>
            <person name="Barry K."/>
            <person name="Grigoriev I.V."/>
            <person name="Miller A.N."/>
            <person name="O'Donnell K."/>
            <person name="Stajich J.E."/>
            <person name="Bonito G."/>
        </authorList>
    </citation>
    <scope>NUCLEOTIDE SEQUENCE</scope>
    <source>
        <strain evidence="2">KOD1015</strain>
    </source>
</reference>
<sequence length="318" mass="35530">MMPRPIQQMYSISQGYQVTAPSPAPGVSAPERTKRHHRRSVDRIWPPALEVKIARLALDELHGQRSDHTGGEIHSDGDDTIMTSEGEAGRGTPSKRLKGQDHNASPQWKLPQQELTQSPSVARRHPLSPLLWDHTTGGCHIIPRAPPLPKSQEDQHIDEDLHTDDELEHDDDENYQRPQTITATMPAQDARTTSSVYMKSSASTPASWVSSASPSTCSTSPWFYPKGQIKVQYRRPCRSQKAYMLHSLELGLSKIADSCSEDENEQDPDLGPLEAHRYHRHRSGRGDTGLEQDSIDQEQERLYELVTTVMASPAGLKV</sequence>
<keyword evidence="3" id="KW-1185">Reference proteome</keyword>